<evidence type="ECO:0000313" key="1">
    <source>
        <dbReference type="Proteomes" id="UP000095287"/>
    </source>
</evidence>
<accession>A0A1I7YAJ5</accession>
<dbReference type="AlphaFoldDB" id="A0A1I7YAJ5"/>
<dbReference type="Proteomes" id="UP000095287">
    <property type="component" value="Unplaced"/>
</dbReference>
<organism evidence="1 2">
    <name type="scientific">Steinernema glaseri</name>
    <dbReference type="NCBI Taxonomy" id="37863"/>
    <lineage>
        <taxon>Eukaryota</taxon>
        <taxon>Metazoa</taxon>
        <taxon>Ecdysozoa</taxon>
        <taxon>Nematoda</taxon>
        <taxon>Chromadorea</taxon>
        <taxon>Rhabditida</taxon>
        <taxon>Tylenchina</taxon>
        <taxon>Panagrolaimomorpha</taxon>
        <taxon>Strongyloidoidea</taxon>
        <taxon>Steinernematidae</taxon>
        <taxon>Steinernema</taxon>
    </lineage>
</organism>
<reference evidence="2" key="1">
    <citation type="submission" date="2016-11" db="UniProtKB">
        <authorList>
            <consortium name="WormBaseParasite"/>
        </authorList>
    </citation>
    <scope>IDENTIFICATION</scope>
</reference>
<evidence type="ECO:0000313" key="2">
    <source>
        <dbReference type="WBParaSite" id="L893_g14344.t1"/>
    </source>
</evidence>
<keyword evidence="1" id="KW-1185">Reference proteome</keyword>
<sequence>PGVNLQWQLACGAPGAQFLAGQAVHVYLPAQVRQRAEIVVFLRDHPGQAVATLHMAGAAEAQRHQAVVQAQLRDRAKQQAARLGECRHARYQHRCQAGTQQVGDAAIGGSEGEHLVGGGHQAPGEGHALDRVAVEQVVVGLALEYAAQLPGQVDCIADAGVHALAAGRAVHVRGVAEQEGALLAEMPGHAMVYAVHVQLAVHGRAAGIHVGHVEQLLVGAAGEVDMQAVAHGRMGAVAAGQ</sequence>
<proteinExistence type="predicted"/>
<protein>
    <submittedName>
        <fullName evidence="2">ABC transporter ATP-binding protein</fullName>
    </submittedName>
</protein>
<dbReference type="WBParaSite" id="L893_g14344.t1">
    <property type="protein sequence ID" value="L893_g14344.t1"/>
    <property type="gene ID" value="L893_g14344"/>
</dbReference>
<name>A0A1I7YAJ5_9BILA</name>